<dbReference type="EMBL" id="MZ420155">
    <property type="protein sequence ID" value="QYA18877.1"/>
    <property type="molecule type" value="Genomic_DNA"/>
</dbReference>
<sequence>MELFNTRPLFAVTRAATRDRQAKSLKRKRSAKEKVEEERPLKKCKCSEMTPTVMAVYNFDKYEDPVTYYVPEDVFRSSKITRKLAQDCIRPDIDLEKGYDPDQDDDNNTVNRQVEEWSPYKVDCTSPPLATITAIHYLNYNDHHWTFTLSNDIDFTEDDDYEFFLEQLPSDLLFRKNKATRELFNLARKSLLKLKMYSDPSHITDSDMQDLINTLLRLTGRPMHNFNGEDQDEQSEDEDGDQNGQNEEDERHSLMKNRLINELFGPDASDDESSDEAKQLKSERDSIAEEMEANERAWQEELNKKMGFSRDTPVERTMAHLFGGDKDSDEESSAEDEEIMGTRSLIEMMEEDYGAKKLAKLAKKTH</sequence>
<feature type="compositionally biased region" description="Acidic residues" evidence="1">
    <location>
        <begin position="229"/>
        <end position="241"/>
    </location>
</feature>
<accession>A0A8F8PNJ2</accession>
<protein>
    <submittedName>
        <fullName evidence="2">Uncharacterized protein</fullName>
    </submittedName>
</protein>
<gene>
    <name evidence="2" type="ORF">KOM_12_609</name>
</gene>
<organism evidence="2">
    <name type="scientific">Clandestinovirus</name>
    <dbReference type="NCBI Taxonomy" id="2831644"/>
    <lineage>
        <taxon>Viruses</taxon>
    </lineage>
</organism>
<name>A0A8F8PNJ2_9VIRU</name>
<feature type="compositionally biased region" description="Basic and acidic residues" evidence="1">
    <location>
        <begin position="275"/>
        <end position="304"/>
    </location>
</feature>
<evidence type="ECO:0000256" key="1">
    <source>
        <dbReference type="SAM" id="MobiDB-lite"/>
    </source>
</evidence>
<evidence type="ECO:0000313" key="2">
    <source>
        <dbReference type="EMBL" id="QYA18877.1"/>
    </source>
</evidence>
<reference evidence="2" key="1">
    <citation type="submission" date="2021-06" db="EMBL/GenBank/DDBJ databases">
        <authorList>
            <person name="Rolland C."/>
        </authorList>
    </citation>
    <scope>NUCLEOTIDE SEQUENCE</scope>
    <source>
        <strain evidence="2">575.419719</strain>
    </source>
</reference>
<feature type="region of interest" description="Disordered" evidence="1">
    <location>
        <begin position="222"/>
        <end position="250"/>
    </location>
</feature>
<feature type="region of interest" description="Disordered" evidence="1">
    <location>
        <begin position="264"/>
        <end position="312"/>
    </location>
</feature>
<proteinExistence type="predicted"/>